<reference evidence="12" key="2">
    <citation type="submission" date="2023-04" db="EMBL/GenBank/DDBJ databases">
        <authorList>
            <person name="Bruccoleri R.E."/>
            <person name="Oakeley E.J."/>
            <person name="Faust A.-M."/>
            <person name="Dessus-Babus S."/>
            <person name="Altorfer M."/>
            <person name="Burckhardt D."/>
            <person name="Oertli M."/>
            <person name="Naumann U."/>
            <person name="Petersen F."/>
            <person name="Wong J."/>
        </authorList>
    </citation>
    <scope>NUCLEOTIDE SEQUENCE</scope>
    <source>
        <strain evidence="12">GSM-AAB239-AS_SAM_17_03QT</strain>
        <tissue evidence="12">Leaf</tissue>
    </source>
</reference>
<dbReference type="Gene3D" id="3.80.10.10">
    <property type="entry name" value="Ribonuclease Inhibitor"/>
    <property type="match status" value="1"/>
</dbReference>
<dbReference type="PANTHER" id="PTHR47986:SF1">
    <property type="entry name" value="OS04G0685900 PROTEIN"/>
    <property type="match status" value="1"/>
</dbReference>
<evidence type="ECO:0000313" key="13">
    <source>
        <dbReference type="Proteomes" id="UP001140949"/>
    </source>
</evidence>
<evidence type="ECO:0000256" key="7">
    <source>
        <dbReference type="ARBA" id="ARBA00023136"/>
    </source>
</evidence>
<dbReference type="PANTHER" id="PTHR47986">
    <property type="entry name" value="OSJNBA0070M12.3 PROTEIN"/>
    <property type="match status" value="1"/>
</dbReference>
<evidence type="ECO:0000256" key="6">
    <source>
        <dbReference type="ARBA" id="ARBA00022989"/>
    </source>
</evidence>
<evidence type="ECO:0000313" key="12">
    <source>
        <dbReference type="EMBL" id="KAJ6819569.1"/>
    </source>
</evidence>
<dbReference type="InterPro" id="IPR052422">
    <property type="entry name" value="Auxin_Ser/Thr_Kinase"/>
</dbReference>
<evidence type="ECO:0000256" key="8">
    <source>
        <dbReference type="ARBA" id="ARBA00023170"/>
    </source>
</evidence>
<dbReference type="Proteomes" id="UP001140949">
    <property type="component" value="Unassembled WGS sequence"/>
</dbReference>
<keyword evidence="5" id="KW-0677">Repeat</keyword>
<keyword evidence="3" id="KW-0812">Transmembrane</keyword>
<dbReference type="EMBL" id="JANAVB010026000">
    <property type="protein sequence ID" value="KAJ6819569.1"/>
    <property type="molecule type" value="Genomic_DNA"/>
</dbReference>
<evidence type="ECO:0000256" key="5">
    <source>
        <dbReference type="ARBA" id="ARBA00022737"/>
    </source>
</evidence>
<dbReference type="GO" id="GO:0016020">
    <property type="term" value="C:membrane"/>
    <property type="evidence" value="ECO:0007669"/>
    <property type="project" value="UniProtKB-SubCell"/>
</dbReference>
<keyword evidence="12" id="KW-0418">Kinase</keyword>
<feature type="chain" id="PRO_5043982682" evidence="10">
    <location>
        <begin position="32"/>
        <end position="146"/>
    </location>
</feature>
<comment type="caution">
    <text evidence="12">The sequence shown here is derived from an EMBL/GenBank/DDBJ whole genome shotgun (WGS) entry which is preliminary data.</text>
</comment>
<keyword evidence="8 12" id="KW-0675">Receptor</keyword>
<evidence type="ECO:0000259" key="11">
    <source>
        <dbReference type="Pfam" id="PF08263"/>
    </source>
</evidence>
<name>A0AAX6FT02_IRIPA</name>
<keyword evidence="4 10" id="KW-0732">Signal</keyword>
<evidence type="ECO:0000256" key="3">
    <source>
        <dbReference type="ARBA" id="ARBA00022692"/>
    </source>
</evidence>
<dbReference type="FunFam" id="3.80.10.10:FF:000129">
    <property type="entry name" value="Leucine-rich repeat receptor-like kinase"/>
    <property type="match status" value="1"/>
</dbReference>
<organism evidence="12 13">
    <name type="scientific">Iris pallida</name>
    <name type="common">Sweet iris</name>
    <dbReference type="NCBI Taxonomy" id="29817"/>
    <lineage>
        <taxon>Eukaryota</taxon>
        <taxon>Viridiplantae</taxon>
        <taxon>Streptophyta</taxon>
        <taxon>Embryophyta</taxon>
        <taxon>Tracheophyta</taxon>
        <taxon>Spermatophyta</taxon>
        <taxon>Magnoliopsida</taxon>
        <taxon>Liliopsida</taxon>
        <taxon>Asparagales</taxon>
        <taxon>Iridaceae</taxon>
        <taxon>Iridoideae</taxon>
        <taxon>Irideae</taxon>
        <taxon>Iris</taxon>
    </lineage>
</organism>
<evidence type="ECO:0000256" key="1">
    <source>
        <dbReference type="ARBA" id="ARBA00004167"/>
    </source>
</evidence>
<dbReference type="GO" id="GO:0016301">
    <property type="term" value="F:kinase activity"/>
    <property type="evidence" value="ECO:0007669"/>
    <property type="project" value="UniProtKB-KW"/>
</dbReference>
<keyword evidence="9" id="KW-0325">Glycoprotein</keyword>
<proteinExistence type="predicted"/>
<keyword evidence="7" id="KW-0472">Membrane</keyword>
<keyword evidence="6" id="KW-1133">Transmembrane helix</keyword>
<keyword evidence="2" id="KW-0433">Leucine-rich repeat</keyword>
<dbReference type="AlphaFoldDB" id="A0AAX6FT02"/>
<keyword evidence="13" id="KW-1185">Reference proteome</keyword>
<reference evidence="12" key="1">
    <citation type="journal article" date="2023" name="GigaByte">
        <title>Genome assembly of the bearded iris, Iris pallida Lam.</title>
        <authorList>
            <person name="Bruccoleri R.E."/>
            <person name="Oakeley E.J."/>
            <person name="Faust A.M.E."/>
            <person name="Altorfer M."/>
            <person name="Dessus-Babus S."/>
            <person name="Burckhardt D."/>
            <person name="Oertli M."/>
            <person name="Naumann U."/>
            <person name="Petersen F."/>
            <person name="Wong J."/>
        </authorList>
    </citation>
    <scope>NUCLEOTIDE SEQUENCE</scope>
    <source>
        <strain evidence="12">GSM-AAB239-AS_SAM_17_03QT</strain>
    </source>
</reference>
<accession>A0AAX6FT02</accession>
<evidence type="ECO:0000256" key="9">
    <source>
        <dbReference type="ARBA" id="ARBA00023180"/>
    </source>
</evidence>
<evidence type="ECO:0000256" key="10">
    <source>
        <dbReference type="SAM" id="SignalP"/>
    </source>
</evidence>
<dbReference type="InterPro" id="IPR013210">
    <property type="entry name" value="LRR_N_plant-typ"/>
</dbReference>
<gene>
    <name evidence="12" type="ORF">M6B38_400085</name>
</gene>
<evidence type="ECO:0000256" key="4">
    <source>
        <dbReference type="ARBA" id="ARBA00022729"/>
    </source>
</evidence>
<feature type="signal peptide" evidence="10">
    <location>
        <begin position="1"/>
        <end position="31"/>
    </location>
</feature>
<dbReference type="InterPro" id="IPR032675">
    <property type="entry name" value="LRR_dom_sf"/>
</dbReference>
<dbReference type="Pfam" id="PF08263">
    <property type="entry name" value="LRRNT_2"/>
    <property type="match status" value="1"/>
</dbReference>
<protein>
    <submittedName>
        <fullName evidence="12">Receptor-like kinase TMK3</fullName>
    </submittedName>
</protein>
<feature type="domain" description="Leucine-rich repeat-containing N-terminal plant-type" evidence="11">
    <location>
        <begin position="35"/>
        <end position="74"/>
    </location>
</feature>
<sequence length="146" mass="16181">MRHSFHNGALTGWLRLAVVSAFLCSIPFVRAETNPDDYAVLQEFYRGLNNPEVLKWPAGSSDPCGDKWNYIFCSRSRVTQIQTKNLKLSGTLPKDFNKLTELSNVGLQNNNLSGSLPSFSGLSKLKYAYLGNNQFGTIPSIFLSAS</sequence>
<dbReference type="SUPFAM" id="SSF52058">
    <property type="entry name" value="L domain-like"/>
    <property type="match status" value="1"/>
</dbReference>
<comment type="subcellular location">
    <subcellularLocation>
        <location evidence="1">Membrane</location>
        <topology evidence="1">Single-pass membrane protein</topology>
    </subcellularLocation>
</comment>
<keyword evidence="12" id="KW-0808">Transferase</keyword>
<evidence type="ECO:0000256" key="2">
    <source>
        <dbReference type="ARBA" id="ARBA00022614"/>
    </source>
</evidence>